<dbReference type="PANTHER" id="PTHR31272">
    <property type="entry name" value="CYTOCHROME C-TYPE BIOGENESIS PROTEIN HI_1454-RELATED"/>
    <property type="match status" value="1"/>
</dbReference>
<dbReference type="OrthoDB" id="43562at2"/>
<comment type="caution">
    <text evidence="3">The sequence shown here is derived from an EMBL/GenBank/DDBJ whole genome shotgun (WGS) entry which is preliminary data.</text>
</comment>
<proteinExistence type="predicted"/>
<feature type="transmembrane region" description="Helical" evidence="1">
    <location>
        <begin position="148"/>
        <end position="169"/>
    </location>
</feature>
<keyword evidence="4" id="KW-1185">Reference proteome</keyword>
<evidence type="ECO:0000313" key="3">
    <source>
        <dbReference type="EMBL" id="RQW73881.1"/>
    </source>
</evidence>
<dbReference type="RefSeq" id="WP_124765819.1">
    <property type="nucleotide sequence ID" value="NZ_JAFBDY010000014.1"/>
</dbReference>
<feature type="domain" description="Urease accessory protein UreH-like transmembrane" evidence="2">
    <location>
        <begin position="30"/>
        <end position="236"/>
    </location>
</feature>
<keyword evidence="1" id="KW-0812">Transmembrane</keyword>
<reference evidence="3 4" key="1">
    <citation type="journal article" date="2013" name="J. Microbiol.">
        <title>Lysinibacillus chungkukjangi sp. nov., isolated from Chungkukjang, Korean fermented soybean food.</title>
        <authorList>
            <person name="Kim S.J."/>
            <person name="Jang Y.H."/>
            <person name="Hamada M."/>
            <person name="Ahn J.H."/>
            <person name="Weon H.Y."/>
            <person name="Suzuki K."/>
            <person name="Whang K.S."/>
            <person name="Kwon S.W."/>
        </authorList>
    </citation>
    <scope>NUCLEOTIDE SEQUENCE [LARGE SCALE GENOMIC DNA]</scope>
    <source>
        <strain evidence="3 4">MCCC 1A12701</strain>
    </source>
</reference>
<protein>
    <submittedName>
        <fullName evidence="3">Sulfite exporter TauE/SafE family protein</fullName>
    </submittedName>
</protein>
<evidence type="ECO:0000259" key="2">
    <source>
        <dbReference type="Pfam" id="PF13386"/>
    </source>
</evidence>
<feature type="transmembrane region" description="Helical" evidence="1">
    <location>
        <begin position="69"/>
        <end position="89"/>
    </location>
</feature>
<accession>A0A3N9UBZ8</accession>
<dbReference type="InterPro" id="IPR039447">
    <property type="entry name" value="UreH-like_TM_dom"/>
</dbReference>
<keyword evidence="1" id="KW-0472">Membrane</keyword>
<evidence type="ECO:0000256" key="1">
    <source>
        <dbReference type="SAM" id="Phobius"/>
    </source>
</evidence>
<gene>
    <name evidence="3" type="ORF">EBB45_14115</name>
</gene>
<dbReference type="Pfam" id="PF13386">
    <property type="entry name" value="DsbD_2"/>
    <property type="match status" value="1"/>
</dbReference>
<dbReference type="InterPro" id="IPR051790">
    <property type="entry name" value="Cytochrome_c-biogenesis_DsbD"/>
</dbReference>
<dbReference type="Proteomes" id="UP000274033">
    <property type="component" value="Unassembled WGS sequence"/>
</dbReference>
<dbReference type="EMBL" id="RRCT01000014">
    <property type="protein sequence ID" value="RQW73881.1"/>
    <property type="molecule type" value="Genomic_DNA"/>
</dbReference>
<feature type="transmembrane region" description="Helical" evidence="1">
    <location>
        <begin position="28"/>
        <end position="57"/>
    </location>
</feature>
<feature type="transmembrane region" description="Helical" evidence="1">
    <location>
        <begin position="181"/>
        <end position="205"/>
    </location>
</feature>
<dbReference type="PANTHER" id="PTHR31272:SF4">
    <property type="entry name" value="CYTOCHROME C-TYPE BIOGENESIS PROTEIN HI_1454-RELATED"/>
    <property type="match status" value="1"/>
</dbReference>
<sequence>MYSLLAQISGLISEPITTFLNSYEHSHIVVAFLLGMVGAFAPCQLTGNISAITFYGNRNIQKENIWIDIAYFILGKIVVFSCIGLLAWFFGQSFESAMTKYFPIFRKAIGPLLIMTGLILLGIIKLVFLHRMTSKLPLIMKEGKWGAFLLGASFALAFCPTMFVLFFVWLMPTVVTSTYGFILPAVFGIATSMPLLIIFGLIEAFDTKRYLLKRSKKIGSIFEKVTGVILILIGILDTITYWGT</sequence>
<dbReference type="AlphaFoldDB" id="A0A3N9UBZ8"/>
<evidence type="ECO:0000313" key="4">
    <source>
        <dbReference type="Proteomes" id="UP000274033"/>
    </source>
</evidence>
<feature type="transmembrane region" description="Helical" evidence="1">
    <location>
        <begin position="109"/>
        <end position="128"/>
    </location>
</feature>
<organism evidence="3 4">
    <name type="scientific">Lysinibacillus composti</name>
    <dbReference type="NCBI Taxonomy" id="720633"/>
    <lineage>
        <taxon>Bacteria</taxon>
        <taxon>Bacillati</taxon>
        <taxon>Bacillota</taxon>
        <taxon>Bacilli</taxon>
        <taxon>Bacillales</taxon>
        <taxon>Bacillaceae</taxon>
        <taxon>Lysinibacillus</taxon>
    </lineage>
</organism>
<keyword evidence="1" id="KW-1133">Transmembrane helix</keyword>
<feature type="transmembrane region" description="Helical" evidence="1">
    <location>
        <begin position="225"/>
        <end position="243"/>
    </location>
</feature>
<name>A0A3N9UBZ8_9BACI</name>